<comment type="caution">
    <text evidence="2">The sequence shown here is derived from an EMBL/GenBank/DDBJ whole genome shotgun (WGS) entry which is preliminary data.</text>
</comment>
<dbReference type="EMBL" id="JACVDC010000093">
    <property type="protein sequence ID" value="MBC9798166.1"/>
    <property type="molecule type" value="Genomic_DNA"/>
</dbReference>
<feature type="transmembrane region" description="Helical" evidence="1">
    <location>
        <begin position="142"/>
        <end position="159"/>
    </location>
</feature>
<feature type="transmembrane region" description="Helical" evidence="1">
    <location>
        <begin position="102"/>
        <end position="122"/>
    </location>
</feature>
<name>A0A926JVK3_9FLAO</name>
<protein>
    <submittedName>
        <fullName evidence="2">DUF2182 domain-containing protein</fullName>
    </submittedName>
</protein>
<dbReference type="InterPro" id="IPR018688">
    <property type="entry name" value="PpoB2-like"/>
</dbReference>
<gene>
    <name evidence="2" type="ORF">IBL28_19510</name>
</gene>
<dbReference type="RefSeq" id="WP_187967291.1">
    <property type="nucleotide sequence ID" value="NZ_JACVDC010000093.1"/>
</dbReference>
<feature type="transmembrane region" description="Helical" evidence="1">
    <location>
        <begin position="55"/>
        <end position="82"/>
    </location>
</feature>
<feature type="transmembrane region" description="Helical" evidence="1">
    <location>
        <begin position="12"/>
        <end position="35"/>
    </location>
</feature>
<proteinExistence type="predicted"/>
<keyword evidence="1" id="KW-1133">Transmembrane helix</keyword>
<evidence type="ECO:0000256" key="1">
    <source>
        <dbReference type="SAM" id="Phobius"/>
    </source>
</evidence>
<evidence type="ECO:0000313" key="3">
    <source>
        <dbReference type="Proteomes" id="UP000653730"/>
    </source>
</evidence>
<feature type="transmembrane region" description="Helical" evidence="1">
    <location>
        <begin position="194"/>
        <end position="227"/>
    </location>
</feature>
<sequence>MIRFHELLRRPKLIILAGIIGVIVLCWAWLAPAAVDMYGGMDGLSAWMMQDSWDARYITFIFLMWVVMMAGMMLPSAAPAILMFEKVVRQSPNPYRPVARSYAFVAGYLLIWTGFSAIATLLQWMLAEMALLDMMMEPTNRVFASCMLLLAGVWQFTPLKRTCLGKCRSPISFLSQHWKSGIWGALQLGIKHGLYCLGCCWALMLLLFFGGVMNLLWIAAITLFVLIEKLAPFGRWTCRICGVLLILGSVLLLLP</sequence>
<dbReference type="Proteomes" id="UP000653730">
    <property type="component" value="Unassembled WGS sequence"/>
</dbReference>
<feature type="transmembrane region" description="Helical" evidence="1">
    <location>
        <begin position="233"/>
        <end position="254"/>
    </location>
</feature>
<organism evidence="2 3">
    <name type="scientific">Sinomicrobium weinanense</name>
    <dbReference type="NCBI Taxonomy" id="2842200"/>
    <lineage>
        <taxon>Bacteria</taxon>
        <taxon>Pseudomonadati</taxon>
        <taxon>Bacteroidota</taxon>
        <taxon>Flavobacteriia</taxon>
        <taxon>Flavobacteriales</taxon>
        <taxon>Flavobacteriaceae</taxon>
        <taxon>Sinomicrobium</taxon>
    </lineage>
</organism>
<reference evidence="2 3" key="1">
    <citation type="submission" date="2020-09" db="EMBL/GenBank/DDBJ databases">
        <title>Sinomicrobium weinanense sp. nov., a halophilic bacteria isolated from saline-alkali soil.</title>
        <authorList>
            <person name="Wu P."/>
            <person name="Ren H."/>
            <person name="Mei Y."/>
            <person name="Liang Y."/>
            <person name="Chen Z."/>
        </authorList>
    </citation>
    <scope>NUCLEOTIDE SEQUENCE [LARGE SCALE GENOMIC DNA]</scope>
    <source>
        <strain evidence="2 3">FJxs</strain>
    </source>
</reference>
<dbReference type="Pfam" id="PF09948">
    <property type="entry name" value="PpoB2"/>
    <property type="match status" value="1"/>
</dbReference>
<accession>A0A926JVK3</accession>
<keyword evidence="1" id="KW-0472">Membrane</keyword>
<keyword evidence="1" id="KW-0812">Transmembrane</keyword>
<dbReference type="AlphaFoldDB" id="A0A926JVK3"/>
<evidence type="ECO:0000313" key="2">
    <source>
        <dbReference type="EMBL" id="MBC9798166.1"/>
    </source>
</evidence>
<keyword evidence="3" id="KW-1185">Reference proteome</keyword>